<dbReference type="CDD" id="cd00565">
    <property type="entry name" value="Ubl_ThiS"/>
    <property type="match status" value="1"/>
</dbReference>
<dbReference type="Pfam" id="PF02597">
    <property type="entry name" value="ThiS"/>
    <property type="match status" value="1"/>
</dbReference>
<dbReference type="PANTHER" id="PTHR34472:SF1">
    <property type="entry name" value="SULFUR CARRIER PROTEIN THIS"/>
    <property type="match status" value="1"/>
</dbReference>
<accession>C6BYU4</accession>
<dbReference type="RefSeq" id="WP_015852517.1">
    <property type="nucleotide sequence ID" value="NC_012881.1"/>
</dbReference>
<evidence type="ECO:0000313" key="2">
    <source>
        <dbReference type="Proteomes" id="UP000002601"/>
    </source>
</evidence>
<dbReference type="KEGG" id="dsa:Desal_2647"/>
<dbReference type="Gene3D" id="3.10.20.30">
    <property type="match status" value="1"/>
</dbReference>
<gene>
    <name evidence="1" type="ordered locus">Desal_2647</name>
</gene>
<name>C6BYU4_MARSD</name>
<dbReference type="InterPro" id="IPR016155">
    <property type="entry name" value="Mopterin_synth/thiamin_S_b"/>
</dbReference>
<reference evidence="1 2" key="1">
    <citation type="submission" date="2009-06" db="EMBL/GenBank/DDBJ databases">
        <title>Complete sequence of Desulfovibrio salexigens DSM 2638.</title>
        <authorList>
            <consortium name="US DOE Joint Genome Institute"/>
            <person name="Lucas S."/>
            <person name="Copeland A."/>
            <person name="Lapidus A."/>
            <person name="Glavina del Rio T."/>
            <person name="Tice H."/>
            <person name="Bruce D."/>
            <person name="Goodwin L."/>
            <person name="Pitluck S."/>
            <person name="Munk A.C."/>
            <person name="Brettin T."/>
            <person name="Detter J.C."/>
            <person name="Han C."/>
            <person name="Tapia R."/>
            <person name="Larimer F."/>
            <person name="Land M."/>
            <person name="Hauser L."/>
            <person name="Kyrpides N."/>
            <person name="Anderson I."/>
            <person name="Wall J.D."/>
            <person name="Arkin A.P."/>
            <person name="Dehal P."/>
            <person name="Chivian D."/>
            <person name="Giles B."/>
            <person name="Hazen T.C."/>
        </authorList>
    </citation>
    <scope>NUCLEOTIDE SEQUENCE [LARGE SCALE GENOMIC DNA]</scope>
    <source>
        <strain evidence="2">ATCC 14822 / DSM 2638 / NCIMB 8403 / VKM B-1763</strain>
    </source>
</reference>
<keyword evidence="2" id="KW-1185">Reference proteome</keyword>
<dbReference type="EMBL" id="CP001649">
    <property type="protein sequence ID" value="ACS80701.1"/>
    <property type="molecule type" value="Genomic_DNA"/>
</dbReference>
<organism evidence="1 2">
    <name type="scientific">Maridesulfovibrio salexigens (strain ATCC 14822 / DSM 2638 / NCIMB 8403 / VKM B-1763)</name>
    <name type="common">Desulfovibrio salexigens</name>
    <dbReference type="NCBI Taxonomy" id="526222"/>
    <lineage>
        <taxon>Bacteria</taxon>
        <taxon>Pseudomonadati</taxon>
        <taxon>Thermodesulfobacteriota</taxon>
        <taxon>Desulfovibrionia</taxon>
        <taxon>Desulfovibrionales</taxon>
        <taxon>Desulfovibrionaceae</taxon>
        <taxon>Maridesulfovibrio</taxon>
    </lineage>
</organism>
<sequence>MIVKLNGKEAELAENITILKLLESKNLTPDTVVVELNMEIIPAENYGSTQINDGDHLEILRFVGGG</sequence>
<dbReference type="OrthoDB" id="197113at2"/>
<dbReference type="InterPro" id="IPR012675">
    <property type="entry name" value="Beta-grasp_dom_sf"/>
</dbReference>
<dbReference type="SUPFAM" id="SSF54285">
    <property type="entry name" value="MoaD/ThiS"/>
    <property type="match status" value="1"/>
</dbReference>
<dbReference type="STRING" id="526222.Desal_2647"/>
<dbReference type="InterPro" id="IPR003749">
    <property type="entry name" value="ThiS/MoaD-like"/>
</dbReference>
<dbReference type="PANTHER" id="PTHR34472">
    <property type="entry name" value="SULFUR CARRIER PROTEIN THIS"/>
    <property type="match status" value="1"/>
</dbReference>
<dbReference type="NCBIfam" id="TIGR01683">
    <property type="entry name" value="thiS"/>
    <property type="match status" value="1"/>
</dbReference>
<dbReference type="AlphaFoldDB" id="C6BYU4"/>
<proteinExistence type="predicted"/>
<protein>
    <submittedName>
        <fullName evidence="1">Thiamine biosynthesis protein ThiS</fullName>
    </submittedName>
</protein>
<evidence type="ECO:0000313" key="1">
    <source>
        <dbReference type="EMBL" id="ACS80701.1"/>
    </source>
</evidence>
<dbReference type="eggNOG" id="COG2104">
    <property type="taxonomic scope" value="Bacteria"/>
</dbReference>
<dbReference type="Proteomes" id="UP000002601">
    <property type="component" value="Chromosome"/>
</dbReference>
<dbReference type="InterPro" id="IPR010035">
    <property type="entry name" value="Thi_S"/>
</dbReference>
<dbReference type="HOGENOM" id="CLU_174611_3_3_7"/>